<protein>
    <submittedName>
        <fullName evidence="2">Uncharacterized protein</fullName>
    </submittedName>
</protein>
<accession>A0A917NHN6</accession>
<dbReference type="AlphaFoldDB" id="A0A917NHN6"/>
<evidence type="ECO:0000256" key="1">
    <source>
        <dbReference type="SAM" id="MobiDB-lite"/>
    </source>
</evidence>
<organism evidence="2 3">
    <name type="scientific">Streptomyces brasiliensis</name>
    <dbReference type="NCBI Taxonomy" id="1954"/>
    <lineage>
        <taxon>Bacteria</taxon>
        <taxon>Bacillati</taxon>
        <taxon>Actinomycetota</taxon>
        <taxon>Actinomycetes</taxon>
        <taxon>Kitasatosporales</taxon>
        <taxon>Streptomycetaceae</taxon>
        <taxon>Streptomyces</taxon>
    </lineage>
</organism>
<name>A0A917NHN6_9ACTN</name>
<feature type="region of interest" description="Disordered" evidence="1">
    <location>
        <begin position="1"/>
        <end position="85"/>
    </location>
</feature>
<comment type="caution">
    <text evidence="2">The sequence shown here is derived from an EMBL/GenBank/DDBJ whole genome shotgun (WGS) entry which is preliminary data.</text>
</comment>
<feature type="compositionally biased region" description="Low complexity" evidence="1">
    <location>
        <begin position="14"/>
        <end position="32"/>
    </location>
</feature>
<feature type="compositionally biased region" description="Basic and acidic residues" evidence="1">
    <location>
        <begin position="58"/>
        <end position="85"/>
    </location>
</feature>
<dbReference type="EMBL" id="BMQA01000002">
    <property type="protein sequence ID" value="GGJ01376.1"/>
    <property type="molecule type" value="Genomic_DNA"/>
</dbReference>
<sequence length="189" mass="19667">MRDGSGGDDGGTATGSAPGSARPSVSSSAVAGDEASQAAAVGGQAPEGSSAASPTESRTPRPEPHPQLWLDEKDSLSFADPDQRKDRTGDIRFSCKKIGCALESDTSTITQLFGETGATLDECRIIMKGATAHSFSVTAAPDGSEFCVRHRNGDIALLVLQTKSTALWDTKGASFLMVDMTIWRDAAES</sequence>
<reference evidence="2" key="1">
    <citation type="journal article" date="2014" name="Int. J. Syst. Evol. Microbiol.">
        <title>Complete genome sequence of Corynebacterium casei LMG S-19264T (=DSM 44701T), isolated from a smear-ripened cheese.</title>
        <authorList>
            <consortium name="US DOE Joint Genome Institute (JGI-PGF)"/>
            <person name="Walter F."/>
            <person name="Albersmeier A."/>
            <person name="Kalinowski J."/>
            <person name="Ruckert C."/>
        </authorList>
    </citation>
    <scope>NUCLEOTIDE SEQUENCE</scope>
    <source>
        <strain evidence="2">JCM 3086</strain>
    </source>
</reference>
<gene>
    <name evidence="2" type="ORF">GCM10010121_009700</name>
</gene>
<dbReference type="Proteomes" id="UP000657574">
    <property type="component" value="Unassembled WGS sequence"/>
</dbReference>
<reference evidence="2" key="2">
    <citation type="submission" date="2020-09" db="EMBL/GenBank/DDBJ databases">
        <authorList>
            <person name="Sun Q."/>
            <person name="Ohkuma M."/>
        </authorList>
    </citation>
    <scope>NUCLEOTIDE SEQUENCE</scope>
    <source>
        <strain evidence="2">JCM 3086</strain>
    </source>
</reference>
<proteinExistence type="predicted"/>
<evidence type="ECO:0000313" key="2">
    <source>
        <dbReference type="EMBL" id="GGJ01376.1"/>
    </source>
</evidence>
<evidence type="ECO:0000313" key="3">
    <source>
        <dbReference type="Proteomes" id="UP000657574"/>
    </source>
</evidence>
<keyword evidence="3" id="KW-1185">Reference proteome</keyword>